<name>A0A844ZGQ4_9SPHN</name>
<evidence type="ECO:0000313" key="4">
    <source>
        <dbReference type="EMBL" id="MXO86170.1"/>
    </source>
</evidence>
<dbReference type="RefSeq" id="WP_160682791.1">
    <property type="nucleotide sequence ID" value="NZ_WTYW01000002.1"/>
</dbReference>
<comment type="caution">
    <text evidence="4">The sequence shown here is derived from an EMBL/GenBank/DDBJ whole genome shotgun (WGS) entry which is preliminary data.</text>
</comment>
<evidence type="ECO:0000259" key="2">
    <source>
        <dbReference type="Pfam" id="PF23844"/>
    </source>
</evidence>
<dbReference type="AlphaFoldDB" id="A0A844ZGQ4"/>
<gene>
    <name evidence="4" type="ORF">GRI38_09025</name>
</gene>
<dbReference type="InterPro" id="IPR011740">
    <property type="entry name" value="DUF2460"/>
</dbReference>
<dbReference type="OrthoDB" id="1685145at2"/>
<reference evidence="4 5" key="1">
    <citation type="submission" date="2019-12" db="EMBL/GenBank/DDBJ databases">
        <title>Genomic-based taxomic classification of the family Erythrobacteraceae.</title>
        <authorList>
            <person name="Xu L."/>
        </authorList>
    </citation>
    <scope>NUCLEOTIDE SEQUENCE [LARGE SCALE GENOMIC DNA]</scope>
    <source>
        <strain evidence="4 5">MCCC 1A09962</strain>
    </source>
</reference>
<keyword evidence="5" id="KW-1185">Reference proteome</keyword>
<dbReference type="Pfam" id="PF09343">
    <property type="entry name" value="DUF2460"/>
    <property type="match status" value="1"/>
</dbReference>
<dbReference type="NCBIfam" id="TIGR02217">
    <property type="entry name" value="chp_TIGR02217"/>
    <property type="match status" value="1"/>
</dbReference>
<feature type="domain" description="Non-contractile tail sheath TIM barrel" evidence="3">
    <location>
        <begin position="210"/>
        <end position="553"/>
    </location>
</feature>
<organism evidence="4 5">
    <name type="scientific">Parapontixanthobacter aurantiacus</name>
    <dbReference type="NCBI Taxonomy" id="1463599"/>
    <lineage>
        <taxon>Bacteria</taxon>
        <taxon>Pseudomonadati</taxon>
        <taxon>Pseudomonadota</taxon>
        <taxon>Alphaproteobacteria</taxon>
        <taxon>Sphingomonadales</taxon>
        <taxon>Erythrobacteraceae</taxon>
        <taxon>Parapontixanthobacter</taxon>
    </lineage>
</organism>
<accession>A0A844ZGQ4</accession>
<dbReference type="Pfam" id="PF23844">
    <property type="entry name" value="NCTSP_N"/>
    <property type="match status" value="1"/>
</dbReference>
<feature type="domain" description="Non-contractile tail sheath N-terminal" evidence="2">
    <location>
        <begin position="17"/>
        <end position="205"/>
    </location>
</feature>
<evidence type="ECO:0000259" key="1">
    <source>
        <dbReference type="Pfam" id="PF09343"/>
    </source>
</evidence>
<evidence type="ECO:0000313" key="5">
    <source>
        <dbReference type="Proteomes" id="UP000433104"/>
    </source>
</evidence>
<feature type="domain" description="DUF2460" evidence="1">
    <location>
        <begin position="568"/>
        <end position="765"/>
    </location>
</feature>
<dbReference type="EMBL" id="WTYW01000002">
    <property type="protein sequence ID" value="MXO86170.1"/>
    <property type="molecule type" value="Genomic_DNA"/>
</dbReference>
<dbReference type="Pfam" id="PF23845">
    <property type="entry name" value="TIM-barrel_NCTSP"/>
    <property type="match status" value="1"/>
</dbReference>
<dbReference type="InterPro" id="IPR057122">
    <property type="entry name" value="TIM-barrel_NCTSP"/>
</dbReference>
<evidence type="ECO:0000259" key="3">
    <source>
        <dbReference type="Pfam" id="PF23845"/>
    </source>
</evidence>
<sequence>MAYWLADERNGQHFDWLQRFDPRFWTVNFPRPMMASLVDTAADALRVDCEFHHRGELAGVIWESEDTLDHPLLAYETKRDYSRTTLRFRWRSDGILPLDALNGPTLTIEGRDASGTTRSWYVRLWNYAEGSPSDARIVLPFSDLQSGFSLPGETVHPSDIDRMFISLAPAGYVEGSTARLDSRVDGWAELSEIVCEGHNAVLKIGDILLPDHGEQLATAYDDAFNQSPARLVRAARGLGYRGRLLHYIGMSHFFRLVADSEGLSVDREGTLCEPARRWHRRYFEECAARGYEAIVSLSYELFAARCPAAWQQRAFDGTPGRTGWEPPSALLSPANDEAMEWLRGLARQFVRLMEDAGLPVLFQIGEPWWWLMPDRRPCLYDAAARDYFENAPEIADLAQPLNAEQTDLLDRAGELLARSTLDLAAAVREEAEGAAEILLLAFTPTIFGANMPELARANLPLGWAFPAFDRLQLEDYDWLTSGAGAERRAAYRAVDERLAYPVDRQDYLSGFVLDPADAEAFWQRIDDGLDEAAERGIAQRFVWAMPQVARDGYTRLPRTKEDNVQAFDDILYPLALGRDVSVSPQFSTSVAVTASGHERRNALWSDARLAYDVGPGIRSEEELGILLRFFRARHGPASGFRLRDPFDFSSNGLIDPLTAFDQIIGTGDGTASVFRLTKDYDGQVRNITRPDVASIRVSIDGIETSEWTYAEGGRILLDSAPSAGAIVRAGFLFDVPVRFAEDRLDLSSVAFKAGEAPSVPLVEIREDA</sequence>
<protein>
    <submittedName>
        <fullName evidence="4">TIGR02217 family protein</fullName>
    </submittedName>
</protein>
<proteinExistence type="predicted"/>
<dbReference type="InterPro" id="IPR057102">
    <property type="entry name" value="NCTSP_N"/>
</dbReference>
<dbReference type="Proteomes" id="UP000433104">
    <property type="component" value="Unassembled WGS sequence"/>
</dbReference>